<evidence type="ECO:0000256" key="3">
    <source>
        <dbReference type="ARBA" id="ARBA00020634"/>
    </source>
</evidence>
<comment type="subunit">
    <text evidence="8">Component of the Mediator complex.</text>
</comment>
<dbReference type="GO" id="GO:0006357">
    <property type="term" value="P:regulation of transcription by RNA polymerase II"/>
    <property type="evidence" value="ECO:0007669"/>
    <property type="project" value="InterPro"/>
</dbReference>
<dbReference type="Pfam" id="PF04934">
    <property type="entry name" value="Med6"/>
    <property type="match status" value="1"/>
</dbReference>
<keyword evidence="8" id="KW-0010">Activator</keyword>
<evidence type="ECO:0000313" key="10">
    <source>
        <dbReference type="EMBL" id="KAF9519827.1"/>
    </source>
</evidence>
<keyword evidence="6 8" id="KW-0539">Nucleus</keyword>
<dbReference type="Proteomes" id="UP000886523">
    <property type="component" value="Unassembled WGS sequence"/>
</dbReference>
<feature type="compositionally biased region" description="Polar residues" evidence="9">
    <location>
        <begin position="202"/>
        <end position="213"/>
    </location>
</feature>
<comment type="similarity">
    <text evidence="2 8">Belongs to the Mediator complex subunit 6 family.</text>
</comment>
<evidence type="ECO:0000256" key="8">
    <source>
        <dbReference type="RuleBase" id="RU364143"/>
    </source>
</evidence>
<name>A0A9P6B9A3_9AGAM</name>
<comment type="subcellular location">
    <subcellularLocation>
        <location evidence="1 8">Nucleus</location>
    </subcellularLocation>
</comment>
<comment type="caution">
    <text evidence="10">The sequence shown here is derived from an EMBL/GenBank/DDBJ whole genome shotgun (WGS) entry which is preliminary data.</text>
</comment>
<evidence type="ECO:0000256" key="7">
    <source>
        <dbReference type="ARBA" id="ARBA00031259"/>
    </source>
</evidence>
<accession>A0A9P6B9A3</accession>
<comment type="function">
    <text evidence="8">Component of the Mediator complex, a coactivator involved in the regulated transcription of nearly all RNA polymerase II-dependent genes. Mediator functions as a bridge to convey information from gene-specific regulatory proteins to the basal RNA polymerase II transcription machinery. Mediator is recruited to promoters by direct interactions with regulatory proteins and serves as a scaffold for the assembly of a functional preinitiation complex with RNA polymerase II and the general transcription factors.</text>
</comment>
<protein>
    <recommendedName>
        <fullName evidence="3 8">Mediator of RNA polymerase II transcription subunit 6</fullName>
    </recommendedName>
    <alternativeName>
        <fullName evidence="7 8">Mediator complex subunit 6</fullName>
    </alternativeName>
</protein>
<evidence type="ECO:0000256" key="9">
    <source>
        <dbReference type="SAM" id="MobiDB-lite"/>
    </source>
</evidence>
<keyword evidence="11" id="KW-1185">Reference proteome</keyword>
<dbReference type="EMBL" id="MU128915">
    <property type="protein sequence ID" value="KAF9519827.1"/>
    <property type="molecule type" value="Genomic_DNA"/>
</dbReference>
<evidence type="ECO:0000256" key="4">
    <source>
        <dbReference type="ARBA" id="ARBA00023015"/>
    </source>
</evidence>
<evidence type="ECO:0000313" key="11">
    <source>
        <dbReference type="Proteomes" id="UP000886523"/>
    </source>
</evidence>
<dbReference type="AlphaFoldDB" id="A0A9P6B9A3"/>
<dbReference type="GO" id="GO:0016592">
    <property type="term" value="C:mediator complex"/>
    <property type="evidence" value="ECO:0007669"/>
    <property type="project" value="InterPro"/>
</dbReference>
<keyword evidence="4 8" id="KW-0805">Transcription regulation</keyword>
<feature type="region of interest" description="Disordered" evidence="9">
    <location>
        <begin position="241"/>
        <end position="261"/>
    </location>
</feature>
<dbReference type="InterPro" id="IPR007018">
    <property type="entry name" value="Mediator_Med6"/>
</dbReference>
<sequence length="261" mass="28918">MATPADDHSEQSFFFPEFIKAMAPLDSRMALEYFTYSPWYRTEPPSNNQILRMQNTGMDVVQIDEVEELRKFTGIEFAVVHDQAPSFFVIQKRERISPNEGPMEAYYIINNRIQQSPDLYSLLCNRLNASLHNLTSSMSTLRTHRPTYTPTKGHVWPVAFDPTSAFISSKKPSGVAAEDAPIDSETPAGGGTPATMRGGSIQPPNRSTARSDDIPTQVQFTIPLLHAIRTTAAHMNAISPYPPTTQAGGQRANTKCHGDCT</sequence>
<evidence type="ECO:0000256" key="5">
    <source>
        <dbReference type="ARBA" id="ARBA00023163"/>
    </source>
</evidence>
<dbReference type="GO" id="GO:0003712">
    <property type="term" value="F:transcription coregulator activity"/>
    <property type="evidence" value="ECO:0007669"/>
    <property type="project" value="InterPro"/>
</dbReference>
<keyword evidence="5 8" id="KW-0804">Transcription</keyword>
<proteinExistence type="inferred from homology"/>
<gene>
    <name evidence="8" type="primary">MED6</name>
    <name evidence="10" type="ORF">BS47DRAFT_999170</name>
</gene>
<reference evidence="10" key="1">
    <citation type="journal article" date="2020" name="Nat. Commun.">
        <title>Large-scale genome sequencing of mycorrhizal fungi provides insights into the early evolution of symbiotic traits.</title>
        <authorList>
            <person name="Miyauchi S."/>
            <person name="Kiss E."/>
            <person name="Kuo A."/>
            <person name="Drula E."/>
            <person name="Kohler A."/>
            <person name="Sanchez-Garcia M."/>
            <person name="Morin E."/>
            <person name="Andreopoulos B."/>
            <person name="Barry K.W."/>
            <person name="Bonito G."/>
            <person name="Buee M."/>
            <person name="Carver A."/>
            <person name="Chen C."/>
            <person name="Cichocki N."/>
            <person name="Clum A."/>
            <person name="Culley D."/>
            <person name="Crous P.W."/>
            <person name="Fauchery L."/>
            <person name="Girlanda M."/>
            <person name="Hayes R.D."/>
            <person name="Keri Z."/>
            <person name="LaButti K."/>
            <person name="Lipzen A."/>
            <person name="Lombard V."/>
            <person name="Magnuson J."/>
            <person name="Maillard F."/>
            <person name="Murat C."/>
            <person name="Nolan M."/>
            <person name="Ohm R.A."/>
            <person name="Pangilinan J."/>
            <person name="Pereira M.F."/>
            <person name="Perotto S."/>
            <person name="Peter M."/>
            <person name="Pfister S."/>
            <person name="Riley R."/>
            <person name="Sitrit Y."/>
            <person name="Stielow J.B."/>
            <person name="Szollosi G."/>
            <person name="Zifcakova L."/>
            <person name="Stursova M."/>
            <person name="Spatafora J.W."/>
            <person name="Tedersoo L."/>
            <person name="Vaario L.M."/>
            <person name="Yamada A."/>
            <person name="Yan M."/>
            <person name="Wang P."/>
            <person name="Xu J."/>
            <person name="Bruns T."/>
            <person name="Baldrian P."/>
            <person name="Vilgalys R."/>
            <person name="Dunand C."/>
            <person name="Henrissat B."/>
            <person name="Grigoriev I.V."/>
            <person name="Hibbett D."/>
            <person name="Nagy L.G."/>
            <person name="Martin F.M."/>
        </authorList>
    </citation>
    <scope>NUCLEOTIDE SEQUENCE</scope>
    <source>
        <strain evidence="10">UP504</strain>
    </source>
</reference>
<evidence type="ECO:0000256" key="1">
    <source>
        <dbReference type="ARBA" id="ARBA00004123"/>
    </source>
</evidence>
<evidence type="ECO:0000256" key="6">
    <source>
        <dbReference type="ARBA" id="ARBA00023242"/>
    </source>
</evidence>
<evidence type="ECO:0000256" key="2">
    <source>
        <dbReference type="ARBA" id="ARBA00007526"/>
    </source>
</evidence>
<dbReference type="InterPro" id="IPR038566">
    <property type="entry name" value="Mediator_Med6_sf"/>
</dbReference>
<feature type="compositionally biased region" description="Polar residues" evidence="9">
    <location>
        <begin position="244"/>
        <end position="253"/>
    </location>
</feature>
<dbReference type="Gene3D" id="3.10.450.580">
    <property type="entry name" value="Mediator complex, subunit Med6"/>
    <property type="match status" value="1"/>
</dbReference>
<dbReference type="OrthoDB" id="344220at2759"/>
<dbReference type="PANTHER" id="PTHR13104">
    <property type="entry name" value="MED-6-RELATED"/>
    <property type="match status" value="1"/>
</dbReference>
<organism evidence="10 11">
    <name type="scientific">Hydnum rufescens UP504</name>
    <dbReference type="NCBI Taxonomy" id="1448309"/>
    <lineage>
        <taxon>Eukaryota</taxon>
        <taxon>Fungi</taxon>
        <taxon>Dikarya</taxon>
        <taxon>Basidiomycota</taxon>
        <taxon>Agaricomycotina</taxon>
        <taxon>Agaricomycetes</taxon>
        <taxon>Cantharellales</taxon>
        <taxon>Hydnaceae</taxon>
        <taxon>Hydnum</taxon>
    </lineage>
</organism>
<feature type="region of interest" description="Disordered" evidence="9">
    <location>
        <begin position="171"/>
        <end position="213"/>
    </location>
</feature>